<feature type="domain" description="CHK kinase-like" evidence="1">
    <location>
        <begin position="139"/>
        <end position="335"/>
    </location>
</feature>
<organism evidence="2 3">
    <name type="scientific">Gryllus longicercus</name>
    <dbReference type="NCBI Taxonomy" id="2509291"/>
    <lineage>
        <taxon>Eukaryota</taxon>
        <taxon>Metazoa</taxon>
        <taxon>Ecdysozoa</taxon>
        <taxon>Arthropoda</taxon>
        <taxon>Hexapoda</taxon>
        <taxon>Insecta</taxon>
        <taxon>Pterygota</taxon>
        <taxon>Neoptera</taxon>
        <taxon>Polyneoptera</taxon>
        <taxon>Orthoptera</taxon>
        <taxon>Ensifera</taxon>
        <taxon>Gryllidea</taxon>
        <taxon>Grylloidea</taxon>
        <taxon>Gryllidae</taxon>
        <taxon>Gryllinae</taxon>
        <taxon>Gryllus</taxon>
    </lineage>
</organism>
<evidence type="ECO:0000313" key="2">
    <source>
        <dbReference type="EMBL" id="KAK7866692.1"/>
    </source>
</evidence>
<evidence type="ECO:0000259" key="1">
    <source>
        <dbReference type="SMART" id="SM00587"/>
    </source>
</evidence>
<sequence length="427" mass="49649">MTSDNPEKWIRSVLVPRLLKSDVFQEASVLRTEVKALETMKDNFASEMYEINFLLSREGEDKNISLILKLMSEDEITRKQMQSEKQFFNEIHFYSSVKPLFSSQTSFPHLKSAFDNMFPTCIYSHYNEKEPQSFEDAVLVMKNLKVHGFQLGNRTSLDFDHFALAVQSLGRFHAFSYYLKEQDPDKFRNVIEKPIRETTYTPQNIEICNNGLKISQNRVLNALRTTHSIDNPYVTRLLKILERKTYDLLTDLVTPQEPLAVLCHGDFLRNNVLFRYEDGKPVEMKFIDFQTIRYASPAIDLSLLLCMNSTHELREKHFHELLKVYHTSLRKTLAALLGKPEGELHPCYNFETFLADFRRHAVYGYIITVMFLPVMFADPADLSELVKLSWEEQVAPENIELSLRLGGENATRALVSLTEDLIEMQYL</sequence>
<dbReference type="PANTHER" id="PTHR11012">
    <property type="entry name" value="PROTEIN KINASE-LIKE DOMAIN-CONTAINING"/>
    <property type="match status" value="1"/>
</dbReference>
<dbReference type="PANTHER" id="PTHR11012:SF30">
    <property type="entry name" value="PROTEIN KINASE-LIKE DOMAIN-CONTAINING"/>
    <property type="match status" value="1"/>
</dbReference>
<comment type="caution">
    <text evidence="2">The sequence shown here is derived from an EMBL/GenBank/DDBJ whole genome shotgun (WGS) entry which is preliminary data.</text>
</comment>
<dbReference type="SUPFAM" id="SSF56112">
    <property type="entry name" value="Protein kinase-like (PK-like)"/>
    <property type="match status" value="1"/>
</dbReference>
<gene>
    <name evidence="2" type="ORF">R5R35_003233</name>
</gene>
<dbReference type="EMBL" id="JAZDUA010000139">
    <property type="protein sequence ID" value="KAK7866692.1"/>
    <property type="molecule type" value="Genomic_DNA"/>
</dbReference>
<keyword evidence="3" id="KW-1185">Reference proteome</keyword>
<protein>
    <recommendedName>
        <fullName evidence="1">CHK kinase-like domain-containing protein</fullName>
    </recommendedName>
</protein>
<reference evidence="2 3" key="1">
    <citation type="submission" date="2024-03" db="EMBL/GenBank/DDBJ databases">
        <title>The genome assembly and annotation of the cricket Gryllus longicercus Weissman &amp; Gray.</title>
        <authorList>
            <person name="Szrajer S."/>
            <person name="Gray D."/>
            <person name="Ylla G."/>
        </authorList>
    </citation>
    <scope>NUCLEOTIDE SEQUENCE [LARGE SCALE GENOMIC DNA]</scope>
    <source>
        <strain evidence="2">DAG 2021-001</strain>
        <tissue evidence="2">Whole body minus gut</tissue>
    </source>
</reference>
<evidence type="ECO:0000313" key="3">
    <source>
        <dbReference type="Proteomes" id="UP001378592"/>
    </source>
</evidence>
<dbReference type="SMART" id="SM00587">
    <property type="entry name" value="CHK"/>
    <property type="match status" value="1"/>
</dbReference>
<dbReference type="Proteomes" id="UP001378592">
    <property type="component" value="Unassembled WGS sequence"/>
</dbReference>
<dbReference type="AlphaFoldDB" id="A0AAN9VQR9"/>
<dbReference type="InterPro" id="IPR015897">
    <property type="entry name" value="CHK_kinase-like"/>
</dbReference>
<name>A0AAN9VQR9_9ORTH</name>
<dbReference type="Gene3D" id="3.90.1200.10">
    <property type="match status" value="1"/>
</dbReference>
<dbReference type="InterPro" id="IPR011009">
    <property type="entry name" value="Kinase-like_dom_sf"/>
</dbReference>
<dbReference type="InterPro" id="IPR004119">
    <property type="entry name" value="EcKL"/>
</dbReference>
<accession>A0AAN9VQR9</accession>
<dbReference type="Pfam" id="PF02958">
    <property type="entry name" value="EcKL"/>
    <property type="match status" value="1"/>
</dbReference>
<proteinExistence type="predicted"/>